<dbReference type="Proteomes" id="UP001198602">
    <property type="component" value="Unassembled WGS sequence"/>
</dbReference>
<organism evidence="3 4">
    <name type="scientific">Massilia hydrophila</name>
    <dbReference type="NCBI Taxonomy" id="3044279"/>
    <lineage>
        <taxon>Bacteria</taxon>
        <taxon>Pseudomonadati</taxon>
        <taxon>Pseudomonadota</taxon>
        <taxon>Betaproteobacteria</taxon>
        <taxon>Burkholderiales</taxon>
        <taxon>Oxalobacteraceae</taxon>
        <taxon>Telluria group</taxon>
        <taxon>Massilia</taxon>
    </lineage>
</organism>
<comment type="caution">
    <text evidence="3">The sequence shown here is derived from an EMBL/GenBank/DDBJ whole genome shotgun (WGS) entry which is preliminary data.</text>
</comment>
<keyword evidence="4" id="KW-1185">Reference proteome</keyword>
<evidence type="ECO:0000256" key="1">
    <source>
        <dbReference type="SAM" id="SignalP"/>
    </source>
</evidence>
<gene>
    <name evidence="3" type="ORF">LE190_15855</name>
</gene>
<evidence type="ECO:0000259" key="2">
    <source>
        <dbReference type="Pfam" id="PF00144"/>
    </source>
</evidence>
<dbReference type="InterPro" id="IPR001466">
    <property type="entry name" value="Beta-lactam-related"/>
</dbReference>
<dbReference type="SUPFAM" id="SSF56601">
    <property type="entry name" value="beta-lactamase/transpeptidase-like"/>
    <property type="match status" value="1"/>
</dbReference>
<dbReference type="InterPro" id="IPR012338">
    <property type="entry name" value="Beta-lactam/transpept-like"/>
</dbReference>
<feature type="signal peptide" evidence="1">
    <location>
        <begin position="1"/>
        <end position="31"/>
    </location>
</feature>
<feature type="chain" id="PRO_5045365196" evidence="1">
    <location>
        <begin position="32"/>
        <end position="467"/>
    </location>
</feature>
<dbReference type="Gene3D" id="3.40.710.10">
    <property type="entry name" value="DD-peptidase/beta-lactamase superfamily"/>
    <property type="match status" value="1"/>
</dbReference>
<dbReference type="InterPro" id="IPR050491">
    <property type="entry name" value="AmpC-like"/>
</dbReference>
<dbReference type="PANTHER" id="PTHR46825">
    <property type="entry name" value="D-ALANYL-D-ALANINE-CARBOXYPEPTIDASE/ENDOPEPTIDASE AMPH"/>
    <property type="match status" value="1"/>
</dbReference>
<evidence type="ECO:0000313" key="3">
    <source>
        <dbReference type="EMBL" id="MCA1857389.1"/>
    </source>
</evidence>
<keyword evidence="1" id="KW-0732">Signal</keyword>
<reference evidence="3 4" key="1">
    <citation type="submission" date="2021-07" db="EMBL/GenBank/DDBJ databases">
        <title>Characterization of Violacein-producing bacteria and related species.</title>
        <authorList>
            <person name="Wilson H.S."/>
            <person name="De Leon M.E."/>
        </authorList>
    </citation>
    <scope>NUCLEOTIDE SEQUENCE [LARGE SCALE GENOMIC DNA]</scope>
    <source>
        <strain evidence="3 4">HSC-2F05</strain>
    </source>
</reference>
<dbReference type="RefSeq" id="WP_225239609.1">
    <property type="nucleotide sequence ID" value="NZ_JAHYBX010000007.1"/>
</dbReference>
<feature type="domain" description="Beta-lactamase-related" evidence="2">
    <location>
        <begin position="34"/>
        <end position="343"/>
    </location>
</feature>
<proteinExistence type="predicted"/>
<protein>
    <submittedName>
        <fullName evidence="3">Beta-lactamase family protein</fullName>
    </submittedName>
</protein>
<sequence length="467" mass="50793">MDSQEKPTVVRRPFTLLCTVAASLLAGAVHADPLDDAIEREMRRRQVPGMAVVVVKDGRIVREKGYGLANVEHAVAATPDTVFQSASVGKTFTAALVLLLEKDGKLGLDDPIGRYLDHAPKAWDGITIRHLLTHTSGLGDPYTQIDLRKDYTEAELLALEAALPLLSAPGERFAYSNAGYHLLGFICNRAGGKFWGEQLKERIFAPLGMGAAVISEADIVPRRAAGYERVDGKLQNQRWVAPSLNRTADGALHLSARDLARWDMALDGETILDARMKQASWTLSRLNDGSSGPYGLGWYVGTQNGHRKVEHGGAWQGFKAALVRYPDDRLSVIVLANSAAARQGKVADLVAAHYLPALAPVRAAAIADTEPARSARARKAIEQLIASQVPDGLSPQERGRYSPQWVAQIATEFRDFGALRTVELLGRSAEGGGRQGRYRFLFENETVLLTLHEGQNGLIERLAIGLE</sequence>
<dbReference type="PANTHER" id="PTHR46825:SF9">
    <property type="entry name" value="BETA-LACTAMASE-RELATED DOMAIN-CONTAINING PROTEIN"/>
    <property type="match status" value="1"/>
</dbReference>
<dbReference type="Pfam" id="PF00144">
    <property type="entry name" value="Beta-lactamase"/>
    <property type="match status" value="1"/>
</dbReference>
<name>A0ABS7YFT6_9BURK</name>
<accession>A0ABS7YFT6</accession>
<evidence type="ECO:0000313" key="4">
    <source>
        <dbReference type="Proteomes" id="UP001198602"/>
    </source>
</evidence>
<dbReference type="EMBL" id="JAHYBX010000007">
    <property type="protein sequence ID" value="MCA1857389.1"/>
    <property type="molecule type" value="Genomic_DNA"/>
</dbReference>